<name>A0CI51_PARTE</name>
<comment type="subcellular location">
    <subcellularLocation>
        <location evidence="1">Membrane</location>
        <topology evidence="1">Multi-pass membrane protein</topology>
    </subcellularLocation>
</comment>
<keyword evidence="3" id="KW-0479">Metal-binding</keyword>
<accession>A0CI51</accession>
<dbReference type="STRING" id="5888.A0CI51"/>
<proteinExistence type="predicted"/>
<dbReference type="PANTHER" id="PTHR45630:SF8">
    <property type="entry name" value="CATION-TRANSPORTING ATPASE"/>
    <property type="match status" value="1"/>
</dbReference>
<evidence type="ECO:0000256" key="5">
    <source>
        <dbReference type="ARBA" id="ARBA00022840"/>
    </source>
</evidence>
<dbReference type="eggNOG" id="KOG0208">
    <property type="taxonomic scope" value="Eukaryota"/>
</dbReference>
<dbReference type="KEGG" id="ptm:GSPATT00038572001"/>
<dbReference type="SUPFAM" id="SSF56784">
    <property type="entry name" value="HAD-like"/>
    <property type="match status" value="1"/>
</dbReference>
<evidence type="ECO:0000256" key="7">
    <source>
        <dbReference type="ARBA" id="ARBA00022967"/>
    </source>
</evidence>
<keyword evidence="6" id="KW-0460">Magnesium</keyword>
<organism evidence="8 9">
    <name type="scientific">Paramecium tetraurelia</name>
    <dbReference type="NCBI Taxonomy" id="5888"/>
    <lineage>
        <taxon>Eukaryota</taxon>
        <taxon>Sar</taxon>
        <taxon>Alveolata</taxon>
        <taxon>Ciliophora</taxon>
        <taxon>Intramacronucleata</taxon>
        <taxon>Oligohymenophorea</taxon>
        <taxon>Peniculida</taxon>
        <taxon>Parameciidae</taxon>
        <taxon>Paramecium</taxon>
    </lineage>
</organism>
<keyword evidence="2" id="KW-0597">Phosphoprotein</keyword>
<gene>
    <name evidence="8" type="ORF">GSPATT00038572001</name>
</gene>
<reference evidence="8 9" key="1">
    <citation type="journal article" date="2006" name="Nature">
        <title>Global trends of whole-genome duplications revealed by the ciliate Paramecium tetraurelia.</title>
        <authorList>
            <consortium name="Genoscope"/>
            <person name="Aury J.-M."/>
            <person name="Jaillon O."/>
            <person name="Duret L."/>
            <person name="Noel B."/>
            <person name="Jubin C."/>
            <person name="Porcel B.M."/>
            <person name="Segurens B."/>
            <person name="Daubin V."/>
            <person name="Anthouard V."/>
            <person name="Aiach N."/>
            <person name="Arnaiz O."/>
            <person name="Billaut A."/>
            <person name="Beisson J."/>
            <person name="Blanc I."/>
            <person name="Bouhouche K."/>
            <person name="Camara F."/>
            <person name="Duharcourt S."/>
            <person name="Guigo R."/>
            <person name="Gogendeau D."/>
            <person name="Katinka M."/>
            <person name="Keller A.-M."/>
            <person name="Kissmehl R."/>
            <person name="Klotz C."/>
            <person name="Koll F."/>
            <person name="Le Moue A."/>
            <person name="Lepere C."/>
            <person name="Malinsky S."/>
            <person name="Nowacki M."/>
            <person name="Nowak J.K."/>
            <person name="Plattner H."/>
            <person name="Poulain J."/>
            <person name="Ruiz F."/>
            <person name="Serrano V."/>
            <person name="Zagulski M."/>
            <person name="Dessen P."/>
            <person name="Betermier M."/>
            <person name="Weissenbach J."/>
            <person name="Scarpelli C."/>
            <person name="Schachter V."/>
            <person name="Sperling L."/>
            <person name="Meyer E."/>
            <person name="Cohen J."/>
            <person name="Wincker P."/>
        </authorList>
    </citation>
    <scope>NUCLEOTIDE SEQUENCE [LARGE SCALE GENOMIC DNA]</scope>
    <source>
        <strain evidence="8 9">Stock d4-2</strain>
    </source>
</reference>
<evidence type="ECO:0000256" key="4">
    <source>
        <dbReference type="ARBA" id="ARBA00022741"/>
    </source>
</evidence>
<dbReference type="Proteomes" id="UP000000600">
    <property type="component" value="Unassembled WGS sequence"/>
</dbReference>
<evidence type="ECO:0000256" key="6">
    <source>
        <dbReference type="ARBA" id="ARBA00022842"/>
    </source>
</evidence>
<dbReference type="AlphaFoldDB" id="A0CI51"/>
<keyword evidence="5" id="KW-0067">ATP-binding</keyword>
<dbReference type="RefSeq" id="XP_001437865.1">
    <property type="nucleotide sequence ID" value="XM_001437828.1"/>
</dbReference>
<dbReference type="HOGENOM" id="CLU_1819567_0_0_1"/>
<dbReference type="InterPro" id="IPR023214">
    <property type="entry name" value="HAD_sf"/>
</dbReference>
<dbReference type="Gene3D" id="3.40.50.1000">
    <property type="entry name" value="HAD superfamily/HAD-like"/>
    <property type="match status" value="1"/>
</dbReference>
<keyword evidence="4" id="KW-0547">Nucleotide-binding</keyword>
<evidence type="ECO:0000256" key="2">
    <source>
        <dbReference type="ARBA" id="ARBA00022553"/>
    </source>
</evidence>
<dbReference type="GO" id="GO:0005524">
    <property type="term" value="F:ATP binding"/>
    <property type="evidence" value="ECO:0007669"/>
    <property type="project" value="UniProtKB-KW"/>
</dbReference>
<dbReference type="GeneID" id="5023650"/>
<dbReference type="OrthoDB" id="48943at2759"/>
<dbReference type="PANTHER" id="PTHR45630">
    <property type="entry name" value="CATION-TRANSPORTING ATPASE-RELATED"/>
    <property type="match status" value="1"/>
</dbReference>
<dbReference type="InParanoid" id="A0CI51"/>
<evidence type="ECO:0000313" key="9">
    <source>
        <dbReference type="Proteomes" id="UP000000600"/>
    </source>
</evidence>
<dbReference type="GO" id="GO:0140358">
    <property type="term" value="F:P-type transmembrane transporter activity"/>
    <property type="evidence" value="ECO:0007669"/>
    <property type="project" value="InterPro"/>
</dbReference>
<dbReference type="GO" id="GO:0016020">
    <property type="term" value="C:membrane"/>
    <property type="evidence" value="ECO:0007669"/>
    <property type="project" value="UniProtKB-SubCell"/>
</dbReference>
<keyword evidence="7" id="KW-1278">Translocase</keyword>
<dbReference type="InterPro" id="IPR006544">
    <property type="entry name" value="P-type_TPase_V"/>
</dbReference>
<evidence type="ECO:0000256" key="3">
    <source>
        <dbReference type="ARBA" id="ARBA00022723"/>
    </source>
</evidence>
<protein>
    <submittedName>
        <fullName evidence="8">Uncharacterized protein</fullName>
    </submittedName>
</protein>
<dbReference type="GO" id="GO:0046872">
    <property type="term" value="F:metal ion binding"/>
    <property type="evidence" value="ECO:0007669"/>
    <property type="project" value="UniProtKB-KW"/>
</dbReference>
<dbReference type="EMBL" id="CT868083">
    <property type="protein sequence ID" value="CAK70468.1"/>
    <property type="molecule type" value="Genomic_DNA"/>
</dbReference>
<evidence type="ECO:0000313" key="8">
    <source>
        <dbReference type="EMBL" id="CAK70468.1"/>
    </source>
</evidence>
<dbReference type="InterPro" id="IPR036412">
    <property type="entry name" value="HAD-like_sf"/>
</dbReference>
<sequence length="142" mass="16751">MIKNQYLGDLNKKQLILENLDHLIDDQDLWENQRALRYCHLRKTFQLLTKQIDKNPTVRKVFGKFLKRSQIFARMKPEQKSQLNTDLQKISRIALCGMCGDGANDCGALKLQMLAYLYLKLKPLLLLHSHRKFKTFLDLLNY</sequence>
<keyword evidence="9" id="KW-1185">Reference proteome</keyword>
<evidence type="ECO:0000256" key="1">
    <source>
        <dbReference type="ARBA" id="ARBA00004141"/>
    </source>
</evidence>